<proteinExistence type="predicted"/>
<dbReference type="Proteomes" id="UP000243308">
    <property type="component" value="Unassembled WGS sequence"/>
</dbReference>
<feature type="compositionally biased region" description="Polar residues" evidence="1">
    <location>
        <begin position="222"/>
        <end position="233"/>
    </location>
</feature>
<dbReference type="OrthoDB" id="10411291at2759"/>
<accession>A0A086TIF3</accession>
<protein>
    <submittedName>
        <fullName evidence="2">Uncharacterized protein</fullName>
    </submittedName>
</protein>
<feature type="region of interest" description="Disordered" evidence="1">
    <location>
        <begin position="199"/>
        <end position="277"/>
    </location>
</feature>
<evidence type="ECO:0000256" key="1">
    <source>
        <dbReference type="SAM" id="MobiDB-lite"/>
    </source>
</evidence>
<name>A0A086TIF3_9FUNG</name>
<sequence>VHLFHPNHAISFLNFAINRNVNINATPFSPHFFQKRNQTVLSNSKSIASIPQTHQEHNMALSDGRTRSTRLAFQQVDPVEHVTLPAETGSIPEVEEEEEEEADTDELPPNSVWHRTLTVEEEDFLRDVGKAVKGMEPGVLERWIVKNEAMYDRRNVKHWHNLSWDNAEYRDRHLSAGEGRELPERILEAYRSIILKELRETESPPSVQEEPEGTADLPGPNSGVNKQADTTLGYSPDVPARQPASTAAGQVPSQAGVRAAPLQGQEPHQHGASEVHGSTGNEAAVYWQSTLALLQREYAMTLSRMERLSLESQQPHSVERARLMWQEWRFFEDTLVCLREHLRWYSMYEASPLQMCVSVAHGIAPVPPGAGRSAAGGLGLSGPPGMAPGMNFASFGAHSGYQFGAPANSARR</sequence>
<evidence type="ECO:0000313" key="3">
    <source>
        <dbReference type="Proteomes" id="UP000243308"/>
    </source>
</evidence>
<keyword evidence="3" id="KW-1185">Reference proteome</keyword>
<dbReference type="EMBL" id="KN042455">
    <property type="protein sequence ID" value="KFH61730.1"/>
    <property type="molecule type" value="Genomic_DNA"/>
</dbReference>
<feature type="compositionally biased region" description="Polar residues" evidence="1">
    <location>
        <begin position="243"/>
        <end position="253"/>
    </location>
</feature>
<feature type="compositionally biased region" description="Acidic residues" evidence="1">
    <location>
        <begin position="93"/>
        <end position="106"/>
    </location>
</feature>
<evidence type="ECO:0000313" key="2">
    <source>
        <dbReference type="EMBL" id="KFH61730.1"/>
    </source>
</evidence>
<reference evidence="2 3" key="1">
    <citation type="submission" date="2011-02" db="EMBL/GenBank/DDBJ databases">
        <title>The Genome Sequence of Mortierella verticillata NRRL 6337.</title>
        <authorList>
            <consortium name="The Broad Institute Genome Sequencing Platform"/>
            <person name="Russ C."/>
            <person name="Cuomo C."/>
            <person name="Burger G."/>
            <person name="Gray M.W."/>
            <person name="Holland P.W.H."/>
            <person name="King N."/>
            <person name="Lang F.B.F."/>
            <person name="Roger A.J."/>
            <person name="Ruiz-Trillo I."/>
            <person name="Young S.K."/>
            <person name="Zeng Q."/>
            <person name="Gargeya S."/>
            <person name="Alvarado L."/>
            <person name="Berlin A."/>
            <person name="Chapman S.B."/>
            <person name="Chen Z."/>
            <person name="Freedman E."/>
            <person name="Gellesch M."/>
            <person name="Goldberg J."/>
            <person name="Griggs A."/>
            <person name="Gujja S."/>
            <person name="Heilman E."/>
            <person name="Heiman D."/>
            <person name="Howarth C."/>
            <person name="Mehta T."/>
            <person name="Neiman D."/>
            <person name="Pearson M."/>
            <person name="Roberts A."/>
            <person name="Saif S."/>
            <person name="Shea T."/>
            <person name="Shenoy N."/>
            <person name="Sisk P."/>
            <person name="Stolte C."/>
            <person name="Sykes S."/>
            <person name="White J."/>
            <person name="Yandava C."/>
            <person name="Haas B."/>
            <person name="Nusbaum C."/>
            <person name="Birren B."/>
        </authorList>
    </citation>
    <scope>NUCLEOTIDE SEQUENCE [LARGE SCALE GENOMIC DNA]</scope>
    <source>
        <strain evidence="2 3">NRRL 6337</strain>
    </source>
</reference>
<feature type="non-terminal residue" evidence="2">
    <location>
        <position position="1"/>
    </location>
</feature>
<dbReference type="AlphaFoldDB" id="A0A086TIF3"/>
<gene>
    <name evidence="2" type="ORF">MVEG_12433</name>
</gene>
<feature type="region of interest" description="Disordered" evidence="1">
    <location>
        <begin position="87"/>
        <end position="110"/>
    </location>
</feature>
<organism evidence="2 3">
    <name type="scientific">Podila verticillata NRRL 6337</name>
    <dbReference type="NCBI Taxonomy" id="1069443"/>
    <lineage>
        <taxon>Eukaryota</taxon>
        <taxon>Fungi</taxon>
        <taxon>Fungi incertae sedis</taxon>
        <taxon>Mucoromycota</taxon>
        <taxon>Mortierellomycotina</taxon>
        <taxon>Mortierellomycetes</taxon>
        <taxon>Mortierellales</taxon>
        <taxon>Mortierellaceae</taxon>
        <taxon>Podila</taxon>
    </lineage>
</organism>